<dbReference type="InterPro" id="IPR029058">
    <property type="entry name" value="AB_hydrolase_fold"/>
</dbReference>
<gene>
    <name evidence="1" type="ORF">K4G57_05245</name>
</gene>
<evidence type="ECO:0000313" key="1">
    <source>
        <dbReference type="EMBL" id="MBX7490867.1"/>
    </source>
</evidence>
<evidence type="ECO:0000313" key="2">
    <source>
        <dbReference type="Proteomes" id="UP000700059"/>
    </source>
</evidence>
<name>A0ABS7JN97_9HELI</name>
<reference evidence="1 2" key="1">
    <citation type="submission" date="2021-08" db="EMBL/GenBank/DDBJ databases">
        <title>Helicobacter spp. isolated from feces of Anatolian Ground Squirrel (Spermophilus xanthoprymnus) in Turkey.</title>
        <authorList>
            <person name="Aydin F."/>
            <person name="Abay S."/>
            <person name="Kayman T."/>
            <person name="Karakaya E."/>
            <person name="Saticioglu I.B."/>
        </authorList>
    </citation>
    <scope>NUCLEOTIDE SEQUENCE [LARGE SCALE GENOMIC DNA]</scope>
    <source>
        <strain evidence="1 2">Faydin-H70</strain>
    </source>
</reference>
<dbReference type="Gene3D" id="3.40.50.1820">
    <property type="entry name" value="alpha/beta hydrolase"/>
    <property type="match status" value="1"/>
</dbReference>
<accession>A0ABS7JN97</accession>
<evidence type="ECO:0008006" key="3">
    <source>
        <dbReference type="Google" id="ProtNLM"/>
    </source>
</evidence>
<dbReference type="SUPFAM" id="SSF53474">
    <property type="entry name" value="alpha/beta-Hydrolases"/>
    <property type="match status" value="1"/>
</dbReference>
<protein>
    <recommendedName>
        <fullName evidence="3">Esterase YqiA</fullName>
    </recommendedName>
</protein>
<dbReference type="EMBL" id="JAIGYQ010000006">
    <property type="protein sequence ID" value="MBX7490867.1"/>
    <property type="molecule type" value="Genomic_DNA"/>
</dbReference>
<keyword evidence="2" id="KW-1185">Reference proteome</keyword>
<dbReference type="InterPro" id="IPR008886">
    <property type="entry name" value="UPF0227/Esterase_YqiA"/>
</dbReference>
<dbReference type="Pfam" id="PF05728">
    <property type="entry name" value="UPF0227"/>
    <property type="match status" value="1"/>
</dbReference>
<comment type="caution">
    <text evidence="1">The sequence shown here is derived from an EMBL/GenBank/DDBJ whole genome shotgun (WGS) entry which is preliminary data.</text>
</comment>
<organism evidence="1 2">
    <name type="scientific">Helicobacter turcicus</name>
    <dbReference type="NCBI Taxonomy" id="2867412"/>
    <lineage>
        <taxon>Bacteria</taxon>
        <taxon>Pseudomonadati</taxon>
        <taxon>Campylobacterota</taxon>
        <taxon>Epsilonproteobacteria</taxon>
        <taxon>Campylobacterales</taxon>
        <taxon>Helicobacteraceae</taxon>
        <taxon>Helicobacter</taxon>
    </lineage>
</organism>
<dbReference type="PANTHER" id="PTHR35602:SF3">
    <property type="entry name" value="ESTERASE YQIA"/>
    <property type="match status" value="1"/>
</dbReference>
<sequence length="183" mass="20568">MQKTLLYLHGFRSVGLCHKGQQIVSFAPSSLTPNLSYVPCLAIAYAESLIQKHGVQNLCLVGSSLGGYYATYLAHKYGIKAVLVNPVVDAYATLLPAIGRVLVSYTGESFFWDLSLVESLKRYYVECIRSELYCVLLQKGDKVLDYRIAKGRFRDCKCIVEEGGSHHFENFLNQKETILMWAN</sequence>
<dbReference type="PANTHER" id="PTHR35602">
    <property type="entry name" value="ESTERASE YQIA-RELATED"/>
    <property type="match status" value="1"/>
</dbReference>
<dbReference type="RefSeq" id="WP_221532129.1">
    <property type="nucleotide sequence ID" value="NZ_JAIGYP010000006.1"/>
</dbReference>
<proteinExistence type="predicted"/>
<dbReference type="Proteomes" id="UP000700059">
    <property type="component" value="Unassembled WGS sequence"/>
</dbReference>